<proteinExistence type="predicted"/>
<name>A0A814XZG0_9BILA</name>
<feature type="domain" description="MULE transposase" evidence="2">
    <location>
        <begin position="373"/>
        <end position="410"/>
    </location>
</feature>
<protein>
    <recommendedName>
        <fullName evidence="2">MULE transposase domain-containing protein</fullName>
    </recommendedName>
</protein>
<comment type="caution">
    <text evidence="3">The sequence shown here is derived from an EMBL/GenBank/DDBJ whole genome shotgun (WGS) entry which is preliminary data.</text>
</comment>
<organism evidence="3 4">
    <name type="scientific">Rotaria sordida</name>
    <dbReference type="NCBI Taxonomy" id="392033"/>
    <lineage>
        <taxon>Eukaryota</taxon>
        <taxon>Metazoa</taxon>
        <taxon>Spiralia</taxon>
        <taxon>Gnathifera</taxon>
        <taxon>Rotifera</taxon>
        <taxon>Eurotatoria</taxon>
        <taxon>Bdelloidea</taxon>
        <taxon>Philodinida</taxon>
        <taxon>Philodinidae</taxon>
        <taxon>Rotaria</taxon>
    </lineage>
</organism>
<dbReference type="InterPro" id="IPR018289">
    <property type="entry name" value="MULE_transposase_dom"/>
</dbReference>
<evidence type="ECO:0000313" key="3">
    <source>
        <dbReference type="EMBL" id="CAF1222314.1"/>
    </source>
</evidence>
<dbReference type="EMBL" id="CAJNOU010001560">
    <property type="protein sequence ID" value="CAF1222314.1"/>
    <property type="molecule type" value="Genomic_DNA"/>
</dbReference>
<evidence type="ECO:0000313" key="4">
    <source>
        <dbReference type="Proteomes" id="UP000663889"/>
    </source>
</evidence>
<dbReference type="Proteomes" id="UP000663889">
    <property type="component" value="Unassembled WGS sequence"/>
</dbReference>
<feature type="region of interest" description="Disordered" evidence="1">
    <location>
        <begin position="81"/>
        <end position="114"/>
    </location>
</feature>
<evidence type="ECO:0000256" key="1">
    <source>
        <dbReference type="SAM" id="MobiDB-lite"/>
    </source>
</evidence>
<sequence>MIKQLETSKQTIKDLDALRQAETFINSLKTFCNQLEKDTALPNAKQMSKMKIQDDYRPASINQSIGFGGASARHKPMNVQVHKDDDDNETNENNDQRPRNQRCRRKPTHDQWPDSAASQLLLSLNGYLYKCNKGKENKKYCGGIEAHDHEPNPDMIAARIVRNKIKERAVQENLPLSMIYEQEVSNSSINSTTTAILPTCQEFGPTLGKVRAKVMPVLPQDCLFDIPDQFKTTLDGNRFLLMDDSIIRREQCKKSVHTDANDIYFCGGTEPHDHAPNPDMIAARNVRNKIKERALQEMTPISMIYEQEISNSSINSTTIAILPTCQELGPTVTKVRAKAVPLLPQSFLFDIPDEFKTTLAGQRFLLMDDSIARCERILVIMTDFETGILPVIKSEFPSAQHHACFFHFTQSVFRQIQRFGMQCDYVSKEDFRILCRKLMALALMPPDQVVLGFEEVRAAAGQLDGGQMEILLTYFENNWLSNIDLWNVSRCETRTNNVCEGEDIK</sequence>
<reference evidence="3" key="1">
    <citation type="submission" date="2021-02" db="EMBL/GenBank/DDBJ databases">
        <authorList>
            <person name="Nowell W R."/>
        </authorList>
    </citation>
    <scope>NUCLEOTIDE SEQUENCE</scope>
</reference>
<dbReference type="Pfam" id="PF10551">
    <property type="entry name" value="MULE"/>
    <property type="match status" value="1"/>
</dbReference>
<evidence type="ECO:0000259" key="2">
    <source>
        <dbReference type="Pfam" id="PF10551"/>
    </source>
</evidence>
<dbReference type="AlphaFoldDB" id="A0A814XZG0"/>
<accession>A0A814XZG0</accession>
<gene>
    <name evidence="3" type="ORF">SEV965_LOCUS22252</name>
</gene>